<evidence type="ECO:0000313" key="9">
    <source>
        <dbReference type="RefSeq" id="XP_013172802.1"/>
    </source>
</evidence>
<comment type="subcellular location">
    <subcellularLocation>
        <location evidence="1">Membrane</location>
    </subcellularLocation>
</comment>
<dbReference type="Gene3D" id="1.20.120.1770">
    <property type="match status" value="1"/>
</dbReference>
<evidence type="ECO:0000256" key="5">
    <source>
        <dbReference type="ARBA" id="ARBA00022989"/>
    </source>
</evidence>
<evidence type="ECO:0000256" key="3">
    <source>
        <dbReference type="ARBA" id="ARBA00022692"/>
    </source>
</evidence>
<accession>A0AAJ7EDC4</accession>
<keyword evidence="2" id="KW-0813">Transport</keyword>
<feature type="transmembrane region" description="Helical" evidence="7">
    <location>
        <begin position="214"/>
        <end position="235"/>
    </location>
</feature>
<dbReference type="AlphaFoldDB" id="A0AAJ7EDC4"/>
<keyword evidence="3 7" id="KW-0812">Transmembrane</keyword>
<dbReference type="Pfam" id="PF03188">
    <property type="entry name" value="Cytochrom_B561"/>
    <property type="match status" value="1"/>
</dbReference>
<organism evidence="9">
    <name type="scientific">Papilio xuthus</name>
    <name type="common">Asian swallowtail butterfly</name>
    <dbReference type="NCBI Taxonomy" id="66420"/>
    <lineage>
        <taxon>Eukaryota</taxon>
        <taxon>Metazoa</taxon>
        <taxon>Ecdysozoa</taxon>
        <taxon>Arthropoda</taxon>
        <taxon>Hexapoda</taxon>
        <taxon>Insecta</taxon>
        <taxon>Pterygota</taxon>
        <taxon>Neoptera</taxon>
        <taxon>Endopterygota</taxon>
        <taxon>Lepidoptera</taxon>
        <taxon>Glossata</taxon>
        <taxon>Ditrysia</taxon>
        <taxon>Papilionoidea</taxon>
        <taxon>Papilionidae</taxon>
        <taxon>Papilioninae</taxon>
        <taxon>Papilio</taxon>
    </lineage>
</organism>
<dbReference type="GeneID" id="106121630"/>
<reference evidence="9" key="1">
    <citation type="submission" date="2025-08" db="UniProtKB">
        <authorList>
            <consortium name="RefSeq"/>
        </authorList>
    </citation>
    <scope>IDENTIFICATION</scope>
</reference>
<evidence type="ECO:0000256" key="4">
    <source>
        <dbReference type="ARBA" id="ARBA00022982"/>
    </source>
</evidence>
<feature type="transmembrane region" description="Helical" evidence="7">
    <location>
        <begin position="119"/>
        <end position="138"/>
    </location>
</feature>
<dbReference type="GO" id="GO:0016020">
    <property type="term" value="C:membrane"/>
    <property type="evidence" value="ECO:0007669"/>
    <property type="project" value="UniProtKB-SubCell"/>
</dbReference>
<dbReference type="InterPro" id="IPR006593">
    <property type="entry name" value="Cyt_b561/ferric_Rdtase_TM"/>
</dbReference>
<feature type="transmembrane region" description="Helical" evidence="7">
    <location>
        <begin position="75"/>
        <end position="99"/>
    </location>
</feature>
<dbReference type="SMART" id="SM00665">
    <property type="entry name" value="B561"/>
    <property type="match status" value="1"/>
</dbReference>
<proteinExistence type="predicted"/>
<dbReference type="RefSeq" id="XP_013172802.1">
    <property type="nucleotide sequence ID" value="XM_013317348.1"/>
</dbReference>
<evidence type="ECO:0000259" key="8">
    <source>
        <dbReference type="SMART" id="SM00665"/>
    </source>
</evidence>
<protein>
    <submittedName>
        <fullName evidence="9">Uncharacterized protein LOC106121630</fullName>
    </submittedName>
</protein>
<evidence type="ECO:0000256" key="6">
    <source>
        <dbReference type="ARBA" id="ARBA00023136"/>
    </source>
</evidence>
<feature type="transmembrane region" description="Helical" evidence="7">
    <location>
        <begin position="150"/>
        <end position="168"/>
    </location>
</feature>
<name>A0AAJ7EDC4_PAPXU</name>
<gene>
    <name evidence="9" type="primary">LOC106121630</name>
</gene>
<dbReference type="Proteomes" id="UP000694872">
    <property type="component" value="Unplaced"/>
</dbReference>
<feature type="transmembrane region" description="Helical" evidence="7">
    <location>
        <begin position="45"/>
        <end position="69"/>
    </location>
</feature>
<evidence type="ECO:0000256" key="1">
    <source>
        <dbReference type="ARBA" id="ARBA00004370"/>
    </source>
</evidence>
<keyword evidence="5 7" id="KW-1133">Transmembrane helix</keyword>
<feature type="domain" description="Cytochrome b561" evidence="8">
    <location>
        <begin position="79"/>
        <end position="201"/>
    </location>
</feature>
<feature type="transmembrane region" description="Helical" evidence="7">
    <location>
        <begin position="180"/>
        <end position="202"/>
    </location>
</feature>
<sequence>METPPNISQGNVEYKSSQDRIREFVGKVKIILVDSPKGIYLLKRWTAAFIALSQMFIGVNNVMILFYALSFKSNILTTLHIFLCMVGFQLCIPIAMLSLNNYNGSTLTMNRGDRKFEHVFLGAFGIFCIIFGTITVLADRGAETTTHATFGHAAAFLILLSCMTGLCSNGQGLFVIVIKYVHILTGIFGFIASSLCFTSGLYRRCIEDWVPGTSVISFLVTFCCVYTAVISLVSFRSLFKY</sequence>
<keyword evidence="4" id="KW-0249">Electron transport</keyword>
<evidence type="ECO:0000256" key="2">
    <source>
        <dbReference type="ARBA" id="ARBA00022448"/>
    </source>
</evidence>
<evidence type="ECO:0000256" key="7">
    <source>
        <dbReference type="SAM" id="Phobius"/>
    </source>
</evidence>
<dbReference type="KEGG" id="pxu:106121630"/>
<keyword evidence="6 7" id="KW-0472">Membrane</keyword>